<dbReference type="Proteomes" id="UP001217485">
    <property type="component" value="Unassembled WGS sequence"/>
</dbReference>
<reference evidence="1 2" key="1">
    <citation type="submission" date="2023-01" db="EMBL/GenBank/DDBJ databases">
        <title>Minimal conservation of predation-associated metabolite biosynthetic gene clusters underscores biosynthetic potential of Myxococcota including descriptions for ten novel species: Archangium lansinium sp. nov., Myxococcus landrumus sp. nov., Nannocystis bai.</title>
        <authorList>
            <person name="Ahearne A."/>
            <person name="Stevens C."/>
            <person name="Dowd S."/>
        </authorList>
    </citation>
    <scope>NUCLEOTIDE SEQUENCE [LARGE SCALE GENOMIC DNA]</scope>
    <source>
        <strain evidence="1 2">WIWO2</strain>
    </source>
</reference>
<keyword evidence="2" id="KW-1185">Reference proteome</keyword>
<proteinExistence type="predicted"/>
<gene>
    <name evidence="1" type="ORF">POL72_21675</name>
</gene>
<accession>A0ABT5C1S3</accession>
<organism evidence="1 2">
    <name type="scientific">Sorangium atrum</name>
    <dbReference type="NCBI Taxonomy" id="2995308"/>
    <lineage>
        <taxon>Bacteria</taxon>
        <taxon>Pseudomonadati</taxon>
        <taxon>Myxococcota</taxon>
        <taxon>Polyangia</taxon>
        <taxon>Polyangiales</taxon>
        <taxon>Polyangiaceae</taxon>
        <taxon>Sorangium</taxon>
    </lineage>
</organism>
<comment type="caution">
    <text evidence="1">The sequence shown here is derived from an EMBL/GenBank/DDBJ whole genome shotgun (WGS) entry which is preliminary data.</text>
</comment>
<dbReference type="RefSeq" id="WP_272097409.1">
    <property type="nucleotide sequence ID" value="NZ_JAQNDK010000002.1"/>
</dbReference>
<protein>
    <submittedName>
        <fullName evidence="1">Uncharacterized protein</fullName>
    </submittedName>
</protein>
<dbReference type="EMBL" id="JAQNDK010000002">
    <property type="protein sequence ID" value="MDC0680368.1"/>
    <property type="molecule type" value="Genomic_DNA"/>
</dbReference>
<evidence type="ECO:0000313" key="2">
    <source>
        <dbReference type="Proteomes" id="UP001217485"/>
    </source>
</evidence>
<name>A0ABT5C1S3_9BACT</name>
<sequence>MPMTAGRPRSGEGPLFRAAQVRSVNEAERRISAVASTEALDAYGTIVRANWDLARFNANPVLLWGNDDKALPVGLCENVRVEGKSLLFDARFDDATEFDQQVWEKYRRGVLRGFAVRFNPIERRTVEHEGRQVIEYTRAELMAISCTPVPFNPQALRRSAGDVQKHPGDTMKNKTTNGAGQSTVRLLVDAYPQMFPGELRSWALKEPLSVVQSFINAGGHQSGSIPREDAEKIDRLLGIRPASDGKIGYGDVDPIRGVRVFHAPTPGELRALGGRS</sequence>
<evidence type="ECO:0000313" key="1">
    <source>
        <dbReference type="EMBL" id="MDC0680368.1"/>
    </source>
</evidence>